<dbReference type="EMBL" id="CP027033">
    <property type="protein sequence ID" value="AXR82476.1"/>
    <property type="molecule type" value="Genomic_DNA"/>
</dbReference>
<proteinExistence type="predicted"/>
<dbReference type="KEGG" id="nag:AArcMg_2484"/>
<reference evidence="3" key="1">
    <citation type="submission" date="2018-02" db="EMBL/GenBank/DDBJ databases">
        <title>Phenotypic and genomic properties of facultatively anaerobic sulfur-reducing natronoarchaea from hypersaline soda lakes.</title>
        <authorList>
            <person name="Sorokin D.Y."/>
            <person name="Kublanov I.V."/>
            <person name="Roman P."/>
            <person name="Sinninghe Damste J.S."/>
            <person name="Golyshin P.N."/>
            <person name="Rojo D."/>
            <person name="Ciordia S."/>
            <person name="Mena M.D.C."/>
            <person name="Ferrer M."/>
            <person name="Messina E."/>
            <person name="Smedile F."/>
            <person name="La Spada G."/>
            <person name="La Cono V."/>
            <person name="Yakimov M.M."/>
        </authorList>
    </citation>
    <scope>NUCLEOTIDE SEQUENCE [LARGE SCALE GENOMIC DNA]</scope>
    <source>
        <strain evidence="3">AArc-Mg</strain>
    </source>
</reference>
<dbReference type="InterPro" id="IPR048301">
    <property type="entry name" value="NucS_C"/>
</dbReference>
<gene>
    <name evidence="2" type="ORF">AArcMg_2484</name>
</gene>
<dbReference type="GO" id="GO:0003676">
    <property type="term" value="F:nucleic acid binding"/>
    <property type="evidence" value="ECO:0007669"/>
    <property type="project" value="InterPro"/>
</dbReference>
<dbReference type="OrthoDB" id="195864at2157"/>
<dbReference type="GeneID" id="37642976"/>
<dbReference type="AlphaFoldDB" id="A0A346PSI1"/>
<name>A0A346PSI1_9EURY</name>
<evidence type="ECO:0000313" key="3">
    <source>
        <dbReference type="Proteomes" id="UP000258613"/>
    </source>
</evidence>
<evidence type="ECO:0000259" key="1">
    <source>
        <dbReference type="Pfam" id="PF01939"/>
    </source>
</evidence>
<dbReference type="Gene3D" id="3.40.1350.10">
    <property type="match status" value="1"/>
</dbReference>
<accession>A0A346PSI1</accession>
<feature type="domain" description="Endonuclease NucS C-terminal" evidence="1">
    <location>
        <begin position="25"/>
        <end position="94"/>
    </location>
</feature>
<evidence type="ECO:0000313" key="2">
    <source>
        <dbReference type="EMBL" id="AXR82476.1"/>
    </source>
</evidence>
<protein>
    <submittedName>
        <fullName evidence="2">Putative inner membrane protein</fullName>
    </submittedName>
</protein>
<keyword evidence="3" id="KW-1185">Reference proteome</keyword>
<dbReference type="RefSeq" id="WP_117369118.1">
    <property type="nucleotide sequence ID" value="NZ_CP027033.1"/>
</dbReference>
<dbReference type="InterPro" id="IPR011856">
    <property type="entry name" value="tRNA_endonuc-like_dom_sf"/>
</dbReference>
<sequence length="344" mass="39336">MVFHIDGDDVRSLSRTSFEAIDIAEANIEEWIIQNPSMLGEELLVVASQYAKFDRTTERPDVLALDPEGKLVVVELKRDRADNTTDLQAIKYASYCSTISAEELQQDYRTFWNERGDHEQLTPEDVGERFAEFLGDEVASTAGDGYAEFALDDRPRILLAAGSFGPEITTPVIWLEREFGMDITCVELEAHRTEGEDVYVSSRRVLPIPEAEEYMAKRREKERQQSRSSTRAERAITVLLEAGIVEEGDIVVFDEGSVPDDTDRRFDPDDNFWRGRITGKTGRSDNVKWLENGAEYSFTKLAQTVLEETTGREFNVNGYPYWRHTKYDMTLTELRKTEVGDIDW</sequence>
<dbReference type="Pfam" id="PF01939">
    <property type="entry name" value="NucS_C"/>
    <property type="match status" value="1"/>
</dbReference>
<organism evidence="2 3">
    <name type="scientific">Natrarchaeobaculum sulfurireducens</name>
    <dbReference type="NCBI Taxonomy" id="2044521"/>
    <lineage>
        <taxon>Archaea</taxon>
        <taxon>Methanobacteriati</taxon>
        <taxon>Methanobacteriota</taxon>
        <taxon>Stenosarchaea group</taxon>
        <taxon>Halobacteria</taxon>
        <taxon>Halobacteriales</taxon>
        <taxon>Natrialbaceae</taxon>
        <taxon>Natrarchaeobaculum</taxon>
    </lineage>
</organism>
<dbReference type="GO" id="GO:0004519">
    <property type="term" value="F:endonuclease activity"/>
    <property type="evidence" value="ECO:0007669"/>
    <property type="project" value="InterPro"/>
</dbReference>
<dbReference type="Proteomes" id="UP000258613">
    <property type="component" value="Chromosome"/>
</dbReference>